<dbReference type="Gene3D" id="3.40.630.10">
    <property type="entry name" value="Zn peptidases"/>
    <property type="match status" value="1"/>
</dbReference>
<evidence type="ECO:0008006" key="3">
    <source>
        <dbReference type="Google" id="ProtNLM"/>
    </source>
</evidence>
<keyword evidence="2" id="KW-1185">Reference proteome</keyword>
<reference evidence="2" key="1">
    <citation type="journal article" date="2019" name="Int. J. Syst. Evol. Microbiol.">
        <title>The Global Catalogue of Microorganisms (GCM) 10K type strain sequencing project: providing services to taxonomists for standard genome sequencing and annotation.</title>
        <authorList>
            <consortium name="The Broad Institute Genomics Platform"/>
            <consortium name="The Broad Institute Genome Sequencing Center for Infectious Disease"/>
            <person name="Wu L."/>
            <person name="Ma J."/>
        </authorList>
    </citation>
    <scope>NUCLEOTIDE SEQUENCE [LARGE SCALE GENOMIC DNA]</scope>
    <source>
        <strain evidence="2">JCM 9651</strain>
    </source>
</reference>
<dbReference type="Gene3D" id="3.30.70.360">
    <property type="match status" value="1"/>
</dbReference>
<name>A0ABP6S5P9_9ACTN</name>
<dbReference type="SUPFAM" id="SSF55031">
    <property type="entry name" value="Bacterial exopeptidase dimerisation domain"/>
    <property type="match status" value="1"/>
</dbReference>
<dbReference type="PANTHER" id="PTHR11014:SF63">
    <property type="entry name" value="METALLOPEPTIDASE, PUTATIVE (AFU_ORTHOLOGUE AFUA_6G09600)-RELATED"/>
    <property type="match status" value="1"/>
</dbReference>
<evidence type="ECO:0000313" key="2">
    <source>
        <dbReference type="Proteomes" id="UP001499990"/>
    </source>
</evidence>
<organism evidence="1 2">
    <name type="scientific">Streptomyces sannanensis</name>
    <dbReference type="NCBI Taxonomy" id="285536"/>
    <lineage>
        <taxon>Bacteria</taxon>
        <taxon>Bacillati</taxon>
        <taxon>Actinomycetota</taxon>
        <taxon>Actinomycetes</taxon>
        <taxon>Kitasatosporales</taxon>
        <taxon>Streptomycetaceae</taxon>
        <taxon>Streptomyces</taxon>
    </lineage>
</organism>
<dbReference type="EMBL" id="BAAAYL010000001">
    <property type="protein sequence ID" value="GAA3368670.1"/>
    <property type="molecule type" value="Genomic_DNA"/>
</dbReference>
<comment type="caution">
    <text evidence="1">The sequence shown here is derived from an EMBL/GenBank/DDBJ whole genome shotgun (WGS) entry which is preliminary data.</text>
</comment>
<gene>
    <name evidence="1" type="ORF">GCM10020367_07950</name>
</gene>
<sequence length="135" mass="14302">MVGQPAEETLSGAEAMLRDGRYQRLGRPDSVLAQHAAPLPSGTVAHATEQAPMTAASAVLDVKLHGQSGHAATPHLAVDPVVTAAAVVTRLQNIVARETDDAVVLETNERARHAWAAGGCHREDHWRRGVKPLAE</sequence>
<dbReference type="RefSeq" id="WP_425586150.1">
    <property type="nucleotide sequence ID" value="NZ_BAAAYL010000001.1"/>
</dbReference>
<dbReference type="Proteomes" id="UP001499990">
    <property type="component" value="Unassembled WGS sequence"/>
</dbReference>
<dbReference type="InterPro" id="IPR017439">
    <property type="entry name" value="Amidohydrolase"/>
</dbReference>
<dbReference type="InterPro" id="IPR036264">
    <property type="entry name" value="Bact_exopeptidase_dim_dom"/>
</dbReference>
<accession>A0ABP6S5P9</accession>
<protein>
    <recommendedName>
        <fullName evidence="3">Peptidase M20 dimerisation domain-containing protein</fullName>
    </recommendedName>
</protein>
<dbReference type="PANTHER" id="PTHR11014">
    <property type="entry name" value="PEPTIDASE M20 FAMILY MEMBER"/>
    <property type="match status" value="1"/>
</dbReference>
<proteinExistence type="predicted"/>
<evidence type="ECO:0000313" key="1">
    <source>
        <dbReference type="EMBL" id="GAA3368670.1"/>
    </source>
</evidence>